<dbReference type="Pfam" id="PF10187">
    <property type="entry name" value="FAM192A_Fyv6_N"/>
    <property type="match status" value="1"/>
</dbReference>
<dbReference type="SUPFAM" id="SSF52540">
    <property type="entry name" value="P-loop containing nucleoside triphosphate hydrolases"/>
    <property type="match status" value="1"/>
</dbReference>
<dbReference type="EMBL" id="SNRW01001629">
    <property type="protein sequence ID" value="KAA6395645.1"/>
    <property type="molecule type" value="Genomic_DNA"/>
</dbReference>
<dbReference type="InterPro" id="IPR027417">
    <property type="entry name" value="P-loop_NTPase"/>
</dbReference>
<evidence type="ECO:0000256" key="3">
    <source>
        <dbReference type="ARBA" id="ARBA00023242"/>
    </source>
</evidence>
<evidence type="ECO:0000313" key="6">
    <source>
        <dbReference type="Proteomes" id="UP000324800"/>
    </source>
</evidence>
<dbReference type="SMART" id="SM00176">
    <property type="entry name" value="RAN"/>
    <property type="match status" value="1"/>
</dbReference>
<dbReference type="SMART" id="SM00174">
    <property type="entry name" value="RHO"/>
    <property type="match status" value="1"/>
</dbReference>
<dbReference type="InterPro" id="IPR001806">
    <property type="entry name" value="Small_GTPase"/>
</dbReference>
<comment type="similarity">
    <text evidence="2">Belongs to the small GTPase superfamily. Rab family.</text>
</comment>
<dbReference type="SMART" id="SM00173">
    <property type="entry name" value="RAS"/>
    <property type="match status" value="1"/>
</dbReference>
<evidence type="ECO:0000256" key="2">
    <source>
        <dbReference type="ARBA" id="ARBA00006270"/>
    </source>
</evidence>
<dbReference type="Proteomes" id="UP000324800">
    <property type="component" value="Unassembled WGS sequence"/>
</dbReference>
<dbReference type="InterPro" id="IPR019331">
    <property type="entry name" value="FAM192A/Fyv6_N"/>
</dbReference>
<comment type="subcellular location">
    <subcellularLocation>
        <location evidence="1">Nucleus</location>
    </subcellularLocation>
</comment>
<protein>
    <submittedName>
        <fullName evidence="5">Putative rab family protein</fullName>
    </submittedName>
</protein>
<evidence type="ECO:0000259" key="4">
    <source>
        <dbReference type="Pfam" id="PF10187"/>
    </source>
</evidence>
<dbReference type="SMART" id="SM00175">
    <property type="entry name" value="RAB"/>
    <property type="match status" value="1"/>
</dbReference>
<dbReference type="GO" id="GO:0003924">
    <property type="term" value="F:GTPase activity"/>
    <property type="evidence" value="ECO:0007669"/>
    <property type="project" value="InterPro"/>
</dbReference>
<sequence>MTSQLEFSKSHFIKSAISDEELEKMRSLEPVDNRPLFEKLQEQKNKAQQEYDSEHKYRGMASLSKDDVDFFESLENQKGIKETNSRKRDEEEFQRFQKVADQNLQPQLSDEKSSLFHMVNINNTKIKHSAKIDEQNTSTLFDQDIIIRKKRPREDQNEIQWLLAVHQSFGTFNFFFSKIPTMEEEECEYQIKIVVIGDTQVGKSSLMQQFVENTFDEYQPATIGVDFKDRIVRVKDKLTKILIWDTAGQERYRSLTGGYYRVYDISRRSTFDTLGKWLEEARGTIDGGDAVLMLVGNKKEVSTDEGIAFARKNGMLFVEASAKNCIGVEKAFMETVEKIFENPTLIEGCKVEPNDYRGLETSGASNGTIDPAARSQYDQGQQSNCFGIPC</sequence>
<accession>A0A5J4WMQ3</accession>
<evidence type="ECO:0000256" key="1">
    <source>
        <dbReference type="ARBA" id="ARBA00004123"/>
    </source>
</evidence>
<comment type="caution">
    <text evidence="5">The sequence shown here is derived from an EMBL/GenBank/DDBJ whole genome shotgun (WGS) entry which is preliminary data.</text>
</comment>
<organism evidence="5 6">
    <name type="scientific">Streblomastix strix</name>
    <dbReference type="NCBI Taxonomy" id="222440"/>
    <lineage>
        <taxon>Eukaryota</taxon>
        <taxon>Metamonada</taxon>
        <taxon>Preaxostyla</taxon>
        <taxon>Oxymonadida</taxon>
        <taxon>Streblomastigidae</taxon>
        <taxon>Streblomastix</taxon>
    </lineage>
</organism>
<dbReference type="FunFam" id="3.40.50.300:FF:001447">
    <property type="entry name" value="Ras-related protein Rab-1B"/>
    <property type="match status" value="1"/>
</dbReference>
<dbReference type="NCBIfam" id="TIGR00231">
    <property type="entry name" value="small_GTP"/>
    <property type="match status" value="1"/>
</dbReference>
<feature type="domain" description="FAM192A/Fyv6 N-terminal" evidence="4">
    <location>
        <begin position="21"/>
        <end position="97"/>
    </location>
</feature>
<dbReference type="PROSITE" id="PS51421">
    <property type="entry name" value="RAS"/>
    <property type="match status" value="1"/>
</dbReference>
<dbReference type="OrthoDB" id="245989at2759"/>
<dbReference type="AlphaFoldDB" id="A0A5J4WMQ3"/>
<evidence type="ECO:0000313" key="5">
    <source>
        <dbReference type="EMBL" id="KAA6395645.1"/>
    </source>
</evidence>
<gene>
    <name evidence="5" type="ORF">EZS28_008829</name>
</gene>
<dbReference type="Pfam" id="PF00071">
    <property type="entry name" value="Ras"/>
    <property type="match status" value="1"/>
</dbReference>
<dbReference type="GO" id="GO:0005525">
    <property type="term" value="F:GTP binding"/>
    <property type="evidence" value="ECO:0007669"/>
    <property type="project" value="InterPro"/>
</dbReference>
<dbReference type="GO" id="GO:0005634">
    <property type="term" value="C:nucleus"/>
    <property type="evidence" value="ECO:0007669"/>
    <property type="project" value="UniProtKB-SubCell"/>
</dbReference>
<reference evidence="5 6" key="1">
    <citation type="submission" date="2019-03" db="EMBL/GenBank/DDBJ databases">
        <title>Single cell metagenomics reveals metabolic interactions within the superorganism composed of flagellate Streblomastix strix and complex community of Bacteroidetes bacteria on its surface.</title>
        <authorList>
            <person name="Treitli S.C."/>
            <person name="Kolisko M."/>
            <person name="Husnik F."/>
            <person name="Keeling P."/>
            <person name="Hampl V."/>
        </authorList>
    </citation>
    <scope>NUCLEOTIDE SEQUENCE [LARGE SCALE GENOMIC DNA]</scope>
    <source>
        <strain evidence="5">ST1C</strain>
    </source>
</reference>
<name>A0A5J4WMQ3_9EUKA</name>
<proteinExistence type="inferred from homology"/>
<dbReference type="PANTHER" id="PTHR47979">
    <property type="entry name" value="DRAB11-RELATED"/>
    <property type="match status" value="1"/>
</dbReference>
<dbReference type="Gene3D" id="3.40.50.300">
    <property type="entry name" value="P-loop containing nucleotide triphosphate hydrolases"/>
    <property type="match status" value="1"/>
</dbReference>
<dbReference type="InterPro" id="IPR005225">
    <property type="entry name" value="Small_GTP-bd"/>
</dbReference>
<keyword evidence="3" id="KW-0539">Nucleus</keyword>
<dbReference type="PRINTS" id="PR00449">
    <property type="entry name" value="RASTRNSFRMNG"/>
</dbReference>
<dbReference type="InterPro" id="IPR050209">
    <property type="entry name" value="Rab_GTPases_membrane_traffic"/>
</dbReference>
<dbReference type="PROSITE" id="PS51419">
    <property type="entry name" value="RAB"/>
    <property type="match status" value="1"/>
</dbReference>